<evidence type="ECO:0000313" key="6">
    <source>
        <dbReference type="Proteomes" id="UP000295197"/>
    </source>
</evidence>
<accession>A0A4R3W1X0</accession>
<dbReference type="Proteomes" id="UP000295197">
    <property type="component" value="Unassembled WGS sequence"/>
</dbReference>
<dbReference type="PANTHER" id="PTHR43782">
    <property type="entry name" value="ARGINASE"/>
    <property type="match status" value="1"/>
</dbReference>
<dbReference type="PANTHER" id="PTHR43782:SF3">
    <property type="entry name" value="ARGINASE"/>
    <property type="match status" value="1"/>
</dbReference>
<sequence length="300" mass="33861">MRNLVVFECPSNLGLKRMSYAKEPGVKKFPVLLNQLGFYTAIGSTKTIHIKAPKHSMEIDPITNIRNARSIINYSLLQADVIGKQISKDTFLLMLGGDCSILIGSAIAFKKKGRFGLFFLDGHTDYMIPECSHTHGAAGMDLAIVCGYGHDNLTNIDNLSPYFEAQNVFCVGNREYDEEYEKPIRGSEIHYFPLNELRKIGIQNVINHFFDILSKNQLDGFFIHLDVDVLDDTIMPAVDSRQSGGLSYPELKEILTLLFNHDKISGMEITIFDPDLDPDKEYINAFMMNMIPIINKIKTK</sequence>
<proteinExistence type="inferred from homology"/>
<gene>
    <name evidence="5" type="ORF">EDC17_100489</name>
</gene>
<keyword evidence="2" id="KW-0378">Hydrolase</keyword>
<reference evidence="5 6" key="1">
    <citation type="submission" date="2019-03" db="EMBL/GenBank/DDBJ databases">
        <title>Genomic Encyclopedia of Type Strains, Phase IV (KMG-IV): sequencing the most valuable type-strain genomes for metagenomic binning, comparative biology and taxonomic classification.</title>
        <authorList>
            <person name="Goeker M."/>
        </authorList>
    </citation>
    <scope>NUCLEOTIDE SEQUENCE [LARGE SCALE GENOMIC DNA]</scope>
    <source>
        <strain evidence="5 6">DSM 22362</strain>
    </source>
</reference>
<keyword evidence="3" id="KW-0464">Manganese</keyword>
<keyword evidence="1" id="KW-0479">Metal-binding</keyword>
<dbReference type="Pfam" id="PF00491">
    <property type="entry name" value="Arginase"/>
    <property type="match status" value="1"/>
</dbReference>
<evidence type="ECO:0000256" key="1">
    <source>
        <dbReference type="ARBA" id="ARBA00022723"/>
    </source>
</evidence>
<comment type="caution">
    <text evidence="5">The sequence shown here is derived from an EMBL/GenBank/DDBJ whole genome shotgun (WGS) entry which is preliminary data.</text>
</comment>
<evidence type="ECO:0000256" key="2">
    <source>
        <dbReference type="ARBA" id="ARBA00022801"/>
    </source>
</evidence>
<dbReference type="PROSITE" id="PS51409">
    <property type="entry name" value="ARGINASE_2"/>
    <property type="match status" value="1"/>
</dbReference>
<evidence type="ECO:0000256" key="3">
    <source>
        <dbReference type="ARBA" id="ARBA00023211"/>
    </source>
</evidence>
<dbReference type="EMBL" id="SMBZ01000004">
    <property type="protein sequence ID" value="TCV19567.1"/>
    <property type="molecule type" value="Genomic_DNA"/>
</dbReference>
<dbReference type="InterPro" id="IPR023696">
    <property type="entry name" value="Ureohydrolase_dom_sf"/>
</dbReference>
<dbReference type="GO" id="GO:0030145">
    <property type="term" value="F:manganese ion binding"/>
    <property type="evidence" value="ECO:0007669"/>
    <property type="project" value="TreeGrafter"/>
</dbReference>
<organism evidence="5 6">
    <name type="scientific">Sphingobacterium alimentarium</name>
    <dbReference type="NCBI Taxonomy" id="797292"/>
    <lineage>
        <taxon>Bacteria</taxon>
        <taxon>Pseudomonadati</taxon>
        <taxon>Bacteroidota</taxon>
        <taxon>Sphingobacteriia</taxon>
        <taxon>Sphingobacteriales</taxon>
        <taxon>Sphingobacteriaceae</taxon>
        <taxon>Sphingobacterium</taxon>
    </lineage>
</organism>
<dbReference type="Gene3D" id="3.40.800.10">
    <property type="entry name" value="Ureohydrolase domain"/>
    <property type="match status" value="1"/>
</dbReference>
<dbReference type="PRINTS" id="PR00116">
    <property type="entry name" value="ARGINASE"/>
</dbReference>
<keyword evidence="6" id="KW-1185">Reference proteome</keyword>
<comment type="similarity">
    <text evidence="4">Belongs to the arginase family.</text>
</comment>
<protein>
    <submittedName>
        <fullName evidence="5">Arginase</fullName>
    </submittedName>
</protein>
<dbReference type="AlphaFoldDB" id="A0A4R3W1X0"/>
<dbReference type="GO" id="GO:0005737">
    <property type="term" value="C:cytoplasm"/>
    <property type="evidence" value="ECO:0007669"/>
    <property type="project" value="TreeGrafter"/>
</dbReference>
<dbReference type="OrthoDB" id="9789727at2"/>
<evidence type="ECO:0000256" key="4">
    <source>
        <dbReference type="PROSITE-ProRule" id="PRU00742"/>
    </source>
</evidence>
<dbReference type="CDD" id="cd09999">
    <property type="entry name" value="Arginase-like_1"/>
    <property type="match status" value="1"/>
</dbReference>
<evidence type="ECO:0000313" key="5">
    <source>
        <dbReference type="EMBL" id="TCV19567.1"/>
    </source>
</evidence>
<dbReference type="GO" id="GO:0004053">
    <property type="term" value="F:arginase activity"/>
    <property type="evidence" value="ECO:0007669"/>
    <property type="project" value="TreeGrafter"/>
</dbReference>
<name>A0A4R3W1X0_9SPHI</name>
<dbReference type="RefSeq" id="WP_132776661.1">
    <property type="nucleotide sequence ID" value="NZ_SMBZ01000004.1"/>
</dbReference>
<dbReference type="SUPFAM" id="SSF52768">
    <property type="entry name" value="Arginase/deacetylase"/>
    <property type="match status" value="1"/>
</dbReference>
<dbReference type="InterPro" id="IPR006035">
    <property type="entry name" value="Ureohydrolase"/>
</dbReference>